<dbReference type="SUPFAM" id="SSF56801">
    <property type="entry name" value="Acetyl-CoA synthetase-like"/>
    <property type="match status" value="1"/>
</dbReference>
<dbReference type="Pfam" id="PF00501">
    <property type="entry name" value="AMP-binding"/>
    <property type="match status" value="1"/>
</dbReference>
<evidence type="ECO:0000259" key="3">
    <source>
        <dbReference type="Pfam" id="PF00501"/>
    </source>
</evidence>
<comment type="caution">
    <text evidence="4">The sequence shown here is derived from an EMBL/GenBank/DDBJ whole genome shotgun (WGS) entry which is preliminary data.</text>
</comment>
<evidence type="ECO:0000256" key="2">
    <source>
        <dbReference type="ARBA" id="ARBA00022598"/>
    </source>
</evidence>
<keyword evidence="2 4" id="KW-0436">Ligase</keyword>
<evidence type="ECO:0000313" key="4">
    <source>
        <dbReference type="EMBL" id="MBD7952108.1"/>
    </source>
</evidence>
<evidence type="ECO:0000256" key="1">
    <source>
        <dbReference type="ARBA" id="ARBA00006432"/>
    </source>
</evidence>
<dbReference type="InterPro" id="IPR000873">
    <property type="entry name" value="AMP-dep_synth/lig_dom"/>
</dbReference>
<sequence length="599" mass="63421">MHGVRTLMQDLSQHATNHPSKAAVVFAPESGTDRSITYGELDRSARAAARGLSRQCSPGARVLLLHPTGLEFVQSLLACMYAGVVPVPVPLPGGYPHQRERLAGIVADAGATLALTDAAHEEEIRDWVTGSESAPVRALRVALIEPLTAGGGTDAPAPARTTLDDLAFLQYTSGSTGDPKGVMVTHANVSHHTQSFAQSLDLGPGSVFCSWLPAYHDFGLIGMLLVPLGVGATTYLMTSSHFLKRPAAWLHLVDRSGATVIGAPNFGYDHCLRQARDRQLEGLDLSRVRTALNGAEPIDPSALDGFTERFSAYGFGAACHAPAYGLAEATLTVSYPVADSGHTTVAVRSSALGDGRFETSQGLPDADDTTRLVGCGTPREGEVILVDPTGERLTEGRVGEIWVRGPVVAAGYWGRPDATQETFGAIAADGSGPWLRTGDLGALHEGSLVVTGRLKELLIIHGRNVFPYDLERLMQTVHPGAEGRPGAVFTPSERPGTVVAVQEFRATLRPTDPVTQAEALTELDSVVHEMAALLADVSGAQVTDVVLVRPGRVQRTTSGKIQRGRTREALESGALEPLHSLRVARRSPDPRHDHAGATA</sequence>
<proteinExistence type="inferred from homology"/>
<protein>
    <submittedName>
        <fullName evidence="4">Fatty acyl-AMP ligase</fullName>
    </submittedName>
</protein>
<feature type="domain" description="AMP-dependent synthetase/ligase" evidence="3">
    <location>
        <begin position="12"/>
        <end position="413"/>
    </location>
</feature>
<dbReference type="Gene3D" id="3.30.300.30">
    <property type="match status" value="1"/>
</dbReference>
<dbReference type="CDD" id="cd05931">
    <property type="entry name" value="FAAL"/>
    <property type="match status" value="1"/>
</dbReference>
<dbReference type="EMBL" id="JACSQQ010000040">
    <property type="protein sequence ID" value="MBD7952108.1"/>
    <property type="molecule type" value="Genomic_DNA"/>
</dbReference>
<dbReference type="InterPro" id="IPR045851">
    <property type="entry name" value="AMP-bd_C_sf"/>
</dbReference>
<dbReference type="Gene3D" id="3.40.50.12780">
    <property type="entry name" value="N-terminal domain of ligase-like"/>
    <property type="match status" value="1"/>
</dbReference>
<accession>A0ABR8RWH8</accession>
<dbReference type="PANTHER" id="PTHR22754">
    <property type="entry name" value="DISCO-INTERACTING PROTEIN 2 DIP2 -RELATED"/>
    <property type="match status" value="1"/>
</dbReference>
<dbReference type="PANTHER" id="PTHR22754:SF32">
    <property type="entry name" value="DISCO-INTERACTING PROTEIN 2"/>
    <property type="match status" value="1"/>
</dbReference>
<evidence type="ECO:0000313" key="5">
    <source>
        <dbReference type="Proteomes" id="UP000641803"/>
    </source>
</evidence>
<keyword evidence="5" id="KW-1185">Reference proteome</keyword>
<dbReference type="InterPro" id="IPR042099">
    <property type="entry name" value="ANL_N_sf"/>
</dbReference>
<dbReference type="InterPro" id="IPR020845">
    <property type="entry name" value="AMP-binding_CS"/>
</dbReference>
<comment type="similarity">
    <text evidence="1">Belongs to the ATP-dependent AMP-binding enzyme family.</text>
</comment>
<dbReference type="RefSeq" id="WP_191797607.1">
    <property type="nucleotide sequence ID" value="NZ_JACSQQ010000040.1"/>
</dbReference>
<dbReference type="GO" id="GO:0016874">
    <property type="term" value="F:ligase activity"/>
    <property type="evidence" value="ECO:0007669"/>
    <property type="project" value="UniProtKB-KW"/>
</dbReference>
<dbReference type="InterPro" id="IPR040097">
    <property type="entry name" value="FAAL/FAAC"/>
</dbReference>
<name>A0ABR8RWH8_9CELL</name>
<gene>
    <name evidence="4" type="ORF">H9652_17025</name>
</gene>
<dbReference type="PROSITE" id="PS00455">
    <property type="entry name" value="AMP_BINDING"/>
    <property type="match status" value="1"/>
</dbReference>
<dbReference type="Proteomes" id="UP000641803">
    <property type="component" value="Unassembled WGS sequence"/>
</dbReference>
<reference evidence="4 5" key="1">
    <citation type="submission" date="2020-08" db="EMBL/GenBank/DDBJ databases">
        <title>A Genomic Blueprint of the Chicken Gut Microbiome.</title>
        <authorList>
            <person name="Gilroy R."/>
            <person name="Ravi A."/>
            <person name="Getino M."/>
            <person name="Pursley I."/>
            <person name="Horton D.L."/>
            <person name="Alikhan N.-F."/>
            <person name="Baker D."/>
            <person name="Gharbi K."/>
            <person name="Hall N."/>
            <person name="Watson M."/>
            <person name="Adriaenssens E.M."/>
            <person name="Foster-Nyarko E."/>
            <person name="Jarju S."/>
            <person name="Secka A."/>
            <person name="Antonio M."/>
            <person name="Oren A."/>
            <person name="Chaudhuri R."/>
            <person name="La Ragione R.M."/>
            <person name="Hildebrand F."/>
            <person name="Pallen M.J."/>
        </authorList>
    </citation>
    <scope>NUCLEOTIDE SEQUENCE [LARGE SCALE GENOMIC DNA]</scope>
    <source>
        <strain evidence="4 5">Sa4CUA1</strain>
    </source>
</reference>
<organism evidence="4 5">
    <name type="scientific">Oerskovia rustica</name>
    <dbReference type="NCBI Taxonomy" id="2762237"/>
    <lineage>
        <taxon>Bacteria</taxon>
        <taxon>Bacillati</taxon>
        <taxon>Actinomycetota</taxon>
        <taxon>Actinomycetes</taxon>
        <taxon>Micrococcales</taxon>
        <taxon>Cellulomonadaceae</taxon>
        <taxon>Oerskovia</taxon>
    </lineage>
</organism>